<accession>A0A2W2AFE1</accession>
<reference evidence="2 3" key="1">
    <citation type="submission" date="2018-06" db="EMBL/GenBank/DDBJ databases">
        <title>Mucibacter soli gen. nov., sp. nov., a new member of the family Chitinophagaceae producing mucin.</title>
        <authorList>
            <person name="Kim M.-K."/>
            <person name="Park S."/>
            <person name="Kim T.-S."/>
            <person name="Joung Y."/>
            <person name="Han J.-H."/>
            <person name="Kim S.B."/>
        </authorList>
    </citation>
    <scope>NUCLEOTIDE SEQUENCE [LARGE SCALE GENOMIC DNA]</scope>
    <source>
        <strain evidence="2 3">R1-15</strain>
    </source>
</reference>
<comment type="caution">
    <text evidence="2">The sequence shown here is derived from an EMBL/GenBank/DDBJ whole genome shotgun (WGS) entry which is preliminary data.</text>
</comment>
<keyword evidence="3" id="KW-1185">Reference proteome</keyword>
<dbReference type="AlphaFoldDB" id="A0A2W2AFE1"/>
<organism evidence="2 3">
    <name type="scientific">Taibaiella soli</name>
    <dbReference type="NCBI Taxonomy" id="1649169"/>
    <lineage>
        <taxon>Bacteria</taxon>
        <taxon>Pseudomonadati</taxon>
        <taxon>Bacteroidota</taxon>
        <taxon>Chitinophagia</taxon>
        <taxon>Chitinophagales</taxon>
        <taxon>Chitinophagaceae</taxon>
        <taxon>Taibaiella</taxon>
    </lineage>
</organism>
<feature type="domain" description="SprT-like" evidence="1">
    <location>
        <begin position="31"/>
        <end position="105"/>
    </location>
</feature>
<dbReference type="InterPro" id="IPR006640">
    <property type="entry name" value="SprT-like_domain"/>
</dbReference>
<dbReference type="Proteomes" id="UP000248745">
    <property type="component" value="Unassembled WGS sequence"/>
</dbReference>
<sequence length="208" mass="24261">MKKQETSIRVLEQFLPPQTFGLVAPFFQSHTIHLKLTHERKSVLGDYRNPTREKPYHRISINVNLNPYSFLITLLHELAHLLTYVHFKHTVSPHGKEWKTQFRHILIPFIGKGYFPPDVEKALMAYIHNPAASTCTDPGLYKALHRYDERKPGYHLVDDLQAGQRFIIDDGRIFEKTETLRTRSKCKEVKTGRMYYFPGIAEVKIAES</sequence>
<protein>
    <recommendedName>
        <fullName evidence="1">SprT-like domain-containing protein</fullName>
    </recommendedName>
</protein>
<evidence type="ECO:0000313" key="3">
    <source>
        <dbReference type="Proteomes" id="UP000248745"/>
    </source>
</evidence>
<dbReference type="Pfam" id="PF10263">
    <property type="entry name" value="SprT-like"/>
    <property type="match status" value="1"/>
</dbReference>
<name>A0A2W2AFE1_9BACT</name>
<evidence type="ECO:0000313" key="2">
    <source>
        <dbReference type="EMBL" id="PZF70900.1"/>
    </source>
</evidence>
<dbReference type="EMBL" id="QKTW01000028">
    <property type="protein sequence ID" value="PZF70900.1"/>
    <property type="molecule type" value="Genomic_DNA"/>
</dbReference>
<evidence type="ECO:0000259" key="1">
    <source>
        <dbReference type="Pfam" id="PF10263"/>
    </source>
</evidence>
<dbReference type="RefSeq" id="WP_111000916.1">
    <property type="nucleotide sequence ID" value="NZ_QKTW01000028.1"/>
</dbReference>
<gene>
    <name evidence="2" type="ORF">DN068_20965</name>
</gene>
<dbReference type="GO" id="GO:0006950">
    <property type="term" value="P:response to stress"/>
    <property type="evidence" value="ECO:0007669"/>
    <property type="project" value="UniProtKB-ARBA"/>
</dbReference>
<dbReference type="OrthoDB" id="267364at2"/>
<proteinExistence type="predicted"/>